<reference evidence="1 2" key="1">
    <citation type="submission" date="2023-07" db="EMBL/GenBank/DDBJ databases">
        <title>Functional and genomic diversity of the sorghum phyllosphere microbiome.</title>
        <authorList>
            <person name="Shade A."/>
        </authorList>
    </citation>
    <scope>NUCLEOTIDE SEQUENCE [LARGE SCALE GENOMIC DNA]</scope>
    <source>
        <strain evidence="1 2">SORGH_AS_0892</strain>
    </source>
</reference>
<keyword evidence="2" id="KW-1185">Reference proteome</keyword>
<dbReference type="RefSeq" id="WP_307186485.1">
    <property type="nucleotide sequence ID" value="NZ_JAUTBA010000001.1"/>
</dbReference>
<dbReference type="Proteomes" id="UP001244640">
    <property type="component" value="Unassembled WGS sequence"/>
</dbReference>
<accession>A0ABU0U7J8</accession>
<evidence type="ECO:0000313" key="2">
    <source>
        <dbReference type="Proteomes" id="UP001244640"/>
    </source>
</evidence>
<gene>
    <name evidence="1" type="ORF">QE382_002903</name>
</gene>
<name>A0ABU0U7J8_9SPHI</name>
<dbReference type="EMBL" id="JAUTBA010000001">
    <property type="protein sequence ID" value="MDQ1150919.1"/>
    <property type="molecule type" value="Genomic_DNA"/>
</dbReference>
<comment type="caution">
    <text evidence="1">The sequence shown here is derived from an EMBL/GenBank/DDBJ whole genome shotgun (WGS) entry which is preliminary data.</text>
</comment>
<protein>
    <recommendedName>
        <fullName evidence="3">S9 family peptidase</fullName>
    </recommendedName>
</protein>
<evidence type="ECO:0008006" key="3">
    <source>
        <dbReference type="Google" id="ProtNLM"/>
    </source>
</evidence>
<evidence type="ECO:0000313" key="1">
    <source>
        <dbReference type="EMBL" id="MDQ1150919.1"/>
    </source>
</evidence>
<sequence length="209" mass="24150">MHKFYFILAASLLPYIGTAQQAKEAPIKANYQLAAKFSPEKLKKMIFSTSIKPNWINFSDRFWYDYASPQGKNWYIVNPALKKKELLFNNDDIAAQITKIVKNPVDAQHLELQGLRFTKDEKKLRFQVQSTQDTVKSKDEIQKLKNKSDTTKKKLFYLEYDLATKSVLEISDSTKVKPPLGWASFSPDTNTVYFAKRLQFVLDGQIQLP</sequence>
<organism evidence="1 2">
    <name type="scientific">Sphingobacterium zeae</name>
    <dbReference type="NCBI Taxonomy" id="1776859"/>
    <lineage>
        <taxon>Bacteria</taxon>
        <taxon>Pseudomonadati</taxon>
        <taxon>Bacteroidota</taxon>
        <taxon>Sphingobacteriia</taxon>
        <taxon>Sphingobacteriales</taxon>
        <taxon>Sphingobacteriaceae</taxon>
        <taxon>Sphingobacterium</taxon>
    </lineage>
</organism>
<proteinExistence type="predicted"/>